<feature type="compositionally biased region" description="Basic and acidic residues" evidence="2">
    <location>
        <begin position="403"/>
        <end position="412"/>
    </location>
</feature>
<dbReference type="AlphaFoldDB" id="A0A0P7V188"/>
<dbReference type="PANTHER" id="PTHR15727:SF3">
    <property type="entry name" value="RING FINGER PROTEIN 214"/>
    <property type="match status" value="1"/>
</dbReference>
<dbReference type="InterPro" id="IPR056872">
    <property type="entry name" value="TTC3/DZIP3-like_helical"/>
</dbReference>
<evidence type="ECO:0000313" key="5">
    <source>
        <dbReference type="EMBL" id="KPP76397.1"/>
    </source>
</evidence>
<feature type="compositionally biased region" description="Polar residues" evidence="2">
    <location>
        <begin position="392"/>
        <end position="402"/>
    </location>
</feature>
<dbReference type="GO" id="GO:0004842">
    <property type="term" value="F:ubiquitin-protein transferase activity"/>
    <property type="evidence" value="ECO:0007669"/>
    <property type="project" value="TreeGrafter"/>
</dbReference>
<feature type="region of interest" description="Disordered" evidence="2">
    <location>
        <begin position="162"/>
        <end position="221"/>
    </location>
</feature>
<evidence type="ECO:0000256" key="1">
    <source>
        <dbReference type="SAM" id="Coils"/>
    </source>
</evidence>
<feature type="domain" description="TTC3/DZIP3/RBM44-like helical" evidence="4">
    <location>
        <begin position="228"/>
        <end position="281"/>
    </location>
</feature>
<keyword evidence="1" id="KW-0175">Coiled coil</keyword>
<evidence type="ECO:0008006" key="7">
    <source>
        <dbReference type="Google" id="ProtNLM"/>
    </source>
</evidence>
<dbReference type="InterPro" id="IPR056870">
    <property type="entry name" value="TTC3/DZIP3/RBM44-like_helical"/>
</dbReference>
<gene>
    <name evidence="5" type="ORF">Z043_104261</name>
</gene>
<feature type="compositionally biased region" description="Polar residues" evidence="2">
    <location>
        <begin position="162"/>
        <end position="201"/>
    </location>
</feature>
<evidence type="ECO:0000313" key="6">
    <source>
        <dbReference type="Proteomes" id="UP000034805"/>
    </source>
</evidence>
<protein>
    <recommendedName>
        <fullName evidence="7">RING finger protein 214-like</fullName>
    </recommendedName>
</protein>
<dbReference type="EMBL" id="JARO02001127">
    <property type="protein sequence ID" value="KPP76397.1"/>
    <property type="molecule type" value="Genomic_DNA"/>
</dbReference>
<evidence type="ECO:0000259" key="3">
    <source>
        <dbReference type="Pfam" id="PF24525"/>
    </source>
</evidence>
<accession>A0A0P7V188</accession>
<feature type="coiled-coil region" evidence="1">
    <location>
        <begin position="3"/>
        <end position="30"/>
    </location>
</feature>
<dbReference type="Pfam" id="PF24525">
    <property type="entry name" value="TTC3"/>
    <property type="match status" value="1"/>
</dbReference>
<evidence type="ECO:0000256" key="2">
    <source>
        <dbReference type="SAM" id="MobiDB-lite"/>
    </source>
</evidence>
<reference evidence="5 6" key="1">
    <citation type="submission" date="2015-08" db="EMBL/GenBank/DDBJ databases">
        <title>The genome of the Asian arowana (Scleropages formosus).</title>
        <authorList>
            <person name="Tan M.H."/>
            <person name="Gan H.M."/>
            <person name="Croft L.J."/>
            <person name="Austin C.M."/>
        </authorList>
    </citation>
    <scope>NUCLEOTIDE SEQUENCE [LARGE SCALE GENOMIC DNA]</scope>
    <source>
        <strain evidence="5">Aro1</strain>
    </source>
</reference>
<feature type="compositionally biased region" description="Low complexity" evidence="2">
    <location>
        <begin position="209"/>
        <end position="219"/>
    </location>
</feature>
<name>A0A0P7V188_SCLFO</name>
<feature type="region of interest" description="Disordered" evidence="2">
    <location>
        <begin position="381"/>
        <end position="422"/>
    </location>
</feature>
<dbReference type="Proteomes" id="UP000034805">
    <property type="component" value="Unassembled WGS sequence"/>
</dbReference>
<sequence length="452" mass="49401">MHSDTLQREIADLHKEMNRLQKGYEEASQAALKDEISAVEMQREASISQVEEWLASAQRYLDMLRRSDASHQNMQRRLEWEKKVAAARSSLGNLQRSFNEQLQFLRQGEQLDSLVPVTLPSLPHIPSLEFQMGFPASFAPMHMPPVFIPSPAIVLQPHFPSAATNSSHARSNSKSGTPAHQPVASTVPHTTLLNKLNTPSRPLSPAKPAPVAQPASAPADTAQPAGLLDKLLEKLGARFPHCSRNQLMSALQQIKSARGTMAGLSIEDLTQQVAQRLAQTEKPALGPIGPLQHAQRPARPTQGSAAAHVFDIRTSQNVTSNSRKLCLMCQNQVEAGTQHSMSCSHIVHKEFSDLSHHIASSEPLVLYGIAGSRGITRQHGMRLEGTHPGRNASPSQGTLSGTRTRDPPESRTRAKPKPLRPLTLVMSSVNSKCISLWLQSSKNNSCPFCPSK</sequence>
<dbReference type="PANTHER" id="PTHR15727">
    <property type="entry name" value="RING FINGER PROTEIN 214"/>
    <property type="match status" value="1"/>
</dbReference>
<evidence type="ECO:0000259" key="4">
    <source>
        <dbReference type="Pfam" id="PF24905"/>
    </source>
</evidence>
<dbReference type="STRING" id="113540.ENSSFOP00015008668"/>
<organism evidence="5 6">
    <name type="scientific">Scleropages formosus</name>
    <name type="common">Asian bonytongue</name>
    <name type="synonym">Osteoglossum formosum</name>
    <dbReference type="NCBI Taxonomy" id="113540"/>
    <lineage>
        <taxon>Eukaryota</taxon>
        <taxon>Metazoa</taxon>
        <taxon>Chordata</taxon>
        <taxon>Craniata</taxon>
        <taxon>Vertebrata</taxon>
        <taxon>Euteleostomi</taxon>
        <taxon>Actinopterygii</taxon>
        <taxon>Neopterygii</taxon>
        <taxon>Teleostei</taxon>
        <taxon>Osteoglossocephala</taxon>
        <taxon>Osteoglossomorpha</taxon>
        <taxon>Osteoglossiformes</taxon>
        <taxon>Osteoglossidae</taxon>
        <taxon>Scleropages</taxon>
    </lineage>
</organism>
<comment type="caution">
    <text evidence="5">The sequence shown here is derived from an EMBL/GenBank/DDBJ whole genome shotgun (WGS) entry which is preliminary data.</text>
</comment>
<dbReference type="Pfam" id="PF24905">
    <property type="entry name" value="TTC3_9th"/>
    <property type="match status" value="1"/>
</dbReference>
<feature type="domain" description="TTC3/DZIP3-like helical" evidence="3">
    <location>
        <begin position="3"/>
        <end position="123"/>
    </location>
</feature>
<proteinExistence type="predicted"/>